<comment type="caution">
    <text evidence="1">The sequence shown here is derived from an EMBL/GenBank/DDBJ whole genome shotgun (WGS) entry which is preliminary data.</text>
</comment>
<accession>A0A7X0HH35</accession>
<evidence type="ECO:0000313" key="1">
    <source>
        <dbReference type="EMBL" id="MBB6436058.1"/>
    </source>
</evidence>
<organism evidence="1 2">
    <name type="scientific">Streptomyces candidus</name>
    <dbReference type="NCBI Taxonomy" id="67283"/>
    <lineage>
        <taxon>Bacteria</taxon>
        <taxon>Bacillati</taxon>
        <taxon>Actinomycetota</taxon>
        <taxon>Actinomycetes</taxon>
        <taxon>Kitasatosporales</taxon>
        <taxon>Streptomycetaceae</taxon>
        <taxon>Streptomyces</taxon>
    </lineage>
</organism>
<dbReference type="Pfam" id="PF19508">
    <property type="entry name" value="DUF6042"/>
    <property type="match status" value="1"/>
</dbReference>
<sequence>MTENPSVPGPREDLALHNDWFFSGWEHVVPRQGFALTMLIGTASQHGCTGSLDDLLQEICGGHWDMIGGDLDGALTFFWPDGEWDYEDEPEGREACEARRWEQFGAMLTAAGFPVPKTVRDLSELYLTWGLAGREETPEGTRWTMPAVLPLPGDLLALDPELTKRLDRNRWTMRTGPLVNTLVNHLVDDLGEPQEILTSLDRLATATGQDADNVRLALAEFAQSGDAQVYRGRELADAERLEAHQRFRLVMDWEHFHATRIRLGIGGDDA</sequence>
<dbReference type="RefSeq" id="WP_185029976.1">
    <property type="nucleotide sequence ID" value="NZ_BNBN01000005.1"/>
</dbReference>
<reference evidence="1 2" key="1">
    <citation type="submission" date="2020-08" db="EMBL/GenBank/DDBJ databases">
        <title>Genomic Encyclopedia of Type Strains, Phase IV (KMG-IV): sequencing the most valuable type-strain genomes for metagenomic binning, comparative biology and taxonomic classification.</title>
        <authorList>
            <person name="Goeker M."/>
        </authorList>
    </citation>
    <scope>NUCLEOTIDE SEQUENCE [LARGE SCALE GENOMIC DNA]</scope>
    <source>
        <strain evidence="1 2">DSM 40141</strain>
    </source>
</reference>
<proteinExistence type="predicted"/>
<dbReference type="AlphaFoldDB" id="A0A7X0HH35"/>
<protein>
    <submittedName>
        <fullName evidence="1">Uncharacterized protein</fullName>
    </submittedName>
</protein>
<evidence type="ECO:0000313" key="2">
    <source>
        <dbReference type="Proteomes" id="UP000540423"/>
    </source>
</evidence>
<dbReference type="EMBL" id="JACHEM010000005">
    <property type="protein sequence ID" value="MBB6436058.1"/>
    <property type="molecule type" value="Genomic_DNA"/>
</dbReference>
<keyword evidence="2" id="KW-1185">Reference proteome</keyword>
<dbReference type="InterPro" id="IPR046105">
    <property type="entry name" value="DUF6042"/>
</dbReference>
<gene>
    <name evidence="1" type="ORF">HNQ79_002521</name>
</gene>
<name>A0A7X0HH35_9ACTN</name>
<dbReference type="Proteomes" id="UP000540423">
    <property type="component" value="Unassembled WGS sequence"/>
</dbReference>